<evidence type="ECO:0000256" key="5">
    <source>
        <dbReference type="SAM" id="MobiDB-lite"/>
    </source>
</evidence>
<feature type="transmembrane region" description="Helical" evidence="6">
    <location>
        <begin position="200"/>
        <end position="219"/>
    </location>
</feature>
<dbReference type="InterPro" id="IPR011547">
    <property type="entry name" value="SLC26A/SulP_dom"/>
</dbReference>
<organism evidence="8 9">
    <name type="scientific">Ottowia cancrivicina</name>
    <dbReference type="NCBI Taxonomy" id="3040346"/>
    <lineage>
        <taxon>Bacteria</taxon>
        <taxon>Pseudomonadati</taxon>
        <taxon>Pseudomonadota</taxon>
        <taxon>Betaproteobacteria</taxon>
        <taxon>Burkholderiales</taxon>
        <taxon>Comamonadaceae</taxon>
        <taxon>Ottowia</taxon>
    </lineage>
</organism>
<proteinExistence type="predicted"/>
<feature type="region of interest" description="Disordered" evidence="5">
    <location>
        <begin position="1"/>
        <end position="25"/>
    </location>
</feature>
<evidence type="ECO:0000313" key="8">
    <source>
        <dbReference type="EMBL" id="MDG9700513.1"/>
    </source>
</evidence>
<keyword evidence="2 6" id="KW-0812">Transmembrane</keyword>
<feature type="transmembrane region" description="Helical" evidence="6">
    <location>
        <begin position="342"/>
        <end position="366"/>
    </location>
</feature>
<feature type="transmembrane region" description="Helical" evidence="6">
    <location>
        <begin position="372"/>
        <end position="390"/>
    </location>
</feature>
<keyword evidence="3 6" id="KW-1133">Transmembrane helix</keyword>
<dbReference type="Gene3D" id="3.30.750.24">
    <property type="entry name" value="STAS domain"/>
    <property type="match status" value="1"/>
</dbReference>
<keyword evidence="4 6" id="KW-0472">Membrane</keyword>
<gene>
    <name evidence="8" type="ORF">QB898_12495</name>
</gene>
<protein>
    <submittedName>
        <fullName evidence="8">SulP family inorganic anion transporter</fullName>
    </submittedName>
</protein>
<evidence type="ECO:0000256" key="3">
    <source>
        <dbReference type="ARBA" id="ARBA00022989"/>
    </source>
</evidence>
<dbReference type="PANTHER" id="PTHR11814">
    <property type="entry name" value="SULFATE TRANSPORTER"/>
    <property type="match status" value="1"/>
</dbReference>
<dbReference type="AlphaFoldDB" id="A0AAW6RJJ8"/>
<evidence type="ECO:0000259" key="7">
    <source>
        <dbReference type="PROSITE" id="PS50801"/>
    </source>
</evidence>
<dbReference type="InterPro" id="IPR001902">
    <property type="entry name" value="SLC26A/SulP_fam"/>
</dbReference>
<comment type="caution">
    <text evidence="8">The sequence shown here is derived from an EMBL/GenBank/DDBJ whole genome shotgun (WGS) entry which is preliminary data.</text>
</comment>
<feature type="transmembrane region" description="Helical" evidence="6">
    <location>
        <begin position="131"/>
        <end position="149"/>
    </location>
</feature>
<keyword evidence="9" id="KW-1185">Reference proteome</keyword>
<feature type="transmembrane region" description="Helical" evidence="6">
    <location>
        <begin position="410"/>
        <end position="436"/>
    </location>
</feature>
<evidence type="ECO:0000256" key="6">
    <source>
        <dbReference type="SAM" id="Phobius"/>
    </source>
</evidence>
<evidence type="ECO:0000256" key="2">
    <source>
        <dbReference type="ARBA" id="ARBA00022692"/>
    </source>
</evidence>
<dbReference type="InterPro" id="IPR002645">
    <property type="entry name" value="STAS_dom"/>
</dbReference>
<dbReference type="EMBL" id="JARVII010000040">
    <property type="protein sequence ID" value="MDG9700513.1"/>
    <property type="molecule type" value="Genomic_DNA"/>
</dbReference>
<feature type="transmembrane region" description="Helical" evidence="6">
    <location>
        <begin position="231"/>
        <end position="253"/>
    </location>
</feature>
<name>A0AAW6RJJ8_9BURK</name>
<feature type="compositionally biased region" description="Low complexity" evidence="5">
    <location>
        <begin position="16"/>
        <end position="25"/>
    </location>
</feature>
<dbReference type="Pfam" id="PF01740">
    <property type="entry name" value="STAS"/>
    <property type="match status" value="1"/>
</dbReference>
<dbReference type="GO" id="GO:0055085">
    <property type="term" value="P:transmembrane transport"/>
    <property type="evidence" value="ECO:0007669"/>
    <property type="project" value="InterPro"/>
</dbReference>
<dbReference type="PROSITE" id="PS50801">
    <property type="entry name" value="STAS"/>
    <property type="match status" value="1"/>
</dbReference>
<dbReference type="CDD" id="cd07042">
    <property type="entry name" value="STAS_SulP_like_sulfate_transporter"/>
    <property type="match status" value="1"/>
</dbReference>
<evidence type="ECO:0000256" key="1">
    <source>
        <dbReference type="ARBA" id="ARBA00004141"/>
    </source>
</evidence>
<dbReference type="SUPFAM" id="SSF52091">
    <property type="entry name" value="SpoIIaa-like"/>
    <property type="match status" value="1"/>
</dbReference>
<dbReference type="InterPro" id="IPR036513">
    <property type="entry name" value="STAS_dom_sf"/>
</dbReference>
<feature type="transmembrane region" description="Helical" evidence="6">
    <location>
        <begin position="56"/>
        <end position="76"/>
    </location>
</feature>
<feature type="transmembrane region" description="Helical" evidence="6">
    <location>
        <begin position="82"/>
        <end position="99"/>
    </location>
</feature>
<accession>A0AAW6RJJ8</accession>
<reference evidence="8 9" key="1">
    <citation type="submission" date="2023-04" db="EMBL/GenBank/DDBJ databases">
        <title>Ottowia paracancer sp. nov., isolated from human stomach.</title>
        <authorList>
            <person name="Song Y."/>
        </authorList>
    </citation>
    <scope>NUCLEOTIDE SEQUENCE [LARGE SCALE GENOMIC DNA]</scope>
    <source>
        <strain evidence="8 9">10c7w1</strain>
    </source>
</reference>
<comment type="subcellular location">
    <subcellularLocation>
        <location evidence="1">Membrane</location>
        <topology evidence="1">Multi-pass membrane protein</topology>
    </subcellularLocation>
</comment>
<feature type="compositionally biased region" description="Pro residues" evidence="5">
    <location>
        <begin position="1"/>
        <end position="15"/>
    </location>
</feature>
<sequence>MSSAPASPPDNPPAGPAAGLASGPSASAASDPLRLQRLLPFLAWPRPTPALLRSEALVGLTVGMMMLPQAVAYAQLAGMPPAAGVYASLLPALAGALFSASTRLSVGPTALSSLLVSASLTGLAAPGSAQWVLLAVWLALMAGALQLALGLARFGWLLNLVSTPVLMAFTHGTAALIIATQAPHLLGLEGWDWGSLSARGWHGASAVYGVLSLAALLLVRRWRPAFPSVLALLMLTSALSWLTGFEAGGGAVIGELPRSLPTLALPEWPGLAALSHLVLPMFVLGLVSFLETAASARVDNARKGVRWQRDQDLIGQGLAKLASAFSGGFSTSTSFTRSALNLYAGAQTGWAAVFTVLTVLAAFMLLTPVLRHVPQAVLTAIIVAAVAGLIKPREYRRLWRVSRAEAVMALLTVALTIATAPALYWGVLAGVLMTLARFVYQRLHPRIVEVGLHADGSLRNRHPYGLPLLAPHTLALRMDAALDFATANSFEQYVDAMLAARPGTQHVVLLAQSINRLDATGAETLTRLLVQARSHGIGWHLVGCKRPVRQALRAAGVLGEKPLAAHYRTEARLLAALARLEQGPPDLAALAI</sequence>
<dbReference type="Pfam" id="PF00916">
    <property type="entry name" value="Sulfate_transp"/>
    <property type="match status" value="1"/>
</dbReference>
<feature type="domain" description="STAS" evidence="7">
    <location>
        <begin position="471"/>
        <end position="580"/>
    </location>
</feature>
<evidence type="ECO:0000256" key="4">
    <source>
        <dbReference type="ARBA" id="ARBA00023136"/>
    </source>
</evidence>
<dbReference type="Proteomes" id="UP001237156">
    <property type="component" value="Unassembled WGS sequence"/>
</dbReference>
<dbReference type="GO" id="GO:0016020">
    <property type="term" value="C:membrane"/>
    <property type="evidence" value="ECO:0007669"/>
    <property type="project" value="UniProtKB-SubCell"/>
</dbReference>
<feature type="transmembrane region" description="Helical" evidence="6">
    <location>
        <begin position="156"/>
        <end position="180"/>
    </location>
</feature>
<feature type="transmembrane region" description="Helical" evidence="6">
    <location>
        <begin position="273"/>
        <end position="294"/>
    </location>
</feature>
<evidence type="ECO:0000313" key="9">
    <source>
        <dbReference type="Proteomes" id="UP001237156"/>
    </source>
</evidence>